<proteinExistence type="predicted"/>
<dbReference type="AlphaFoldDB" id="A0AAU8JIM7"/>
<reference evidence="1" key="1">
    <citation type="submission" date="2024-07" db="EMBL/GenBank/DDBJ databases">
        <authorList>
            <person name="Kim Y.J."/>
            <person name="Jeong J.Y."/>
        </authorList>
    </citation>
    <scope>NUCLEOTIDE SEQUENCE</scope>
    <source>
        <strain evidence="1">GIHE-MW2</strain>
    </source>
</reference>
<accession>A0AAU8JIM7</accession>
<protein>
    <submittedName>
        <fullName evidence="1">Uncharacterized protein</fullName>
    </submittedName>
</protein>
<dbReference type="RefSeq" id="WP_054468482.1">
    <property type="nucleotide sequence ID" value="NZ_CP159837.1"/>
</dbReference>
<dbReference type="EMBL" id="CP159837">
    <property type="protein sequence ID" value="XCM38131.1"/>
    <property type="molecule type" value="Genomic_DNA"/>
</dbReference>
<organism evidence="1">
    <name type="scientific">Planktothricoides raciborskii GIHE-MW2</name>
    <dbReference type="NCBI Taxonomy" id="2792601"/>
    <lineage>
        <taxon>Bacteria</taxon>
        <taxon>Bacillati</taxon>
        <taxon>Cyanobacteriota</taxon>
        <taxon>Cyanophyceae</taxon>
        <taxon>Oscillatoriophycideae</taxon>
        <taxon>Oscillatoriales</taxon>
        <taxon>Oscillatoriaceae</taxon>
        <taxon>Planktothricoides</taxon>
    </lineage>
</organism>
<evidence type="ECO:0000313" key="1">
    <source>
        <dbReference type="EMBL" id="XCM38131.1"/>
    </source>
</evidence>
<sequence>MISFKTILHNGIINIPSQYSSQWEGKTICVIVLENQESTPSSIDIENNPLKGSIIFEDDLISPIDEPWETDE</sequence>
<gene>
    <name evidence="1" type="ORF">ABWT76_000961</name>
</gene>
<name>A0AAU8JIM7_9CYAN</name>